<reference evidence="13" key="4">
    <citation type="submission" date="2023-07" db="EMBL/GenBank/DDBJ databases">
        <title>Identification of Pectobacterium versatile causing blackleg of potato from New York State with a whole genome sequencing approach.</title>
        <authorList>
            <person name="Ma X."/>
            <person name="Swingle B."/>
        </authorList>
    </citation>
    <scope>NUCLEOTIDE SEQUENCE [LARGE SCALE GENOMIC DNA]</scope>
    <source>
        <strain evidence="13">NY1588A</strain>
    </source>
</reference>
<evidence type="ECO:0000313" key="8">
    <source>
        <dbReference type="EMBL" id="AFI90610.1"/>
    </source>
</evidence>
<dbReference type="Proteomes" id="UP000008044">
    <property type="component" value="Chromosome"/>
</dbReference>
<reference evidence="8 11" key="1">
    <citation type="journal article" date="2012" name="J. Bacteriol.">
        <title>Genome sequence of Pectobacterium sp. strain SCC3193.</title>
        <authorList>
            <person name="Koskinen J.P."/>
            <person name="Laine P."/>
            <person name="Niemi O."/>
            <person name="Nykyri J."/>
            <person name="Harjunpaa H."/>
            <person name="Auvinen P."/>
            <person name="Paulin L."/>
            <person name="Pirhonen M."/>
            <person name="Palva T."/>
            <person name="Holm L."/>
        </authorList>
    </citation>
    <scope>NUCLEOTIDE SEQUENCE [LARGE SCALE GENOMIC DNA]</scope>
    <source>
        <strain evidence="8 11">SCC3193</strain>
    </source>
</reference>
<comment type="subcellular location">
    <subcellularLocation>
        <location evidence="1">Cell membrane</location>
        <topology evidence="1">Multi-pass membrane protein</topology>
    </subcellularLocation>
</comment>
<evidence type="ECO:0000313" key="11">
    <source>
        <dbReference type="Proteomes" id="UP000008044"/>
    </source>
</evidence>
<evidence type="ECO:0000256" key="6">
    <source>
        <dbReference type="ARBA" id="ARBA00023136"/>
    </source>
</evidence>
<organism evidence="8 11">
    <name type="scientific">Pectobacterium parmentieri</name>
    <dbReference type="NCBI Taxonomy" id="1905730"/>
    <lineage>
        <taxon>Bacteria</taxon>
        <taxon>Pseudomonadati</taxon>
        <taxon>Pseudomonadota</taxon>
        <taxon>Gammaproteobacteria</taxon>
        <taxon>Enterobacterales</taxon>
        <taxon>Pectobacteriaceae</taxon>
        <taxon>Pectobacterium</taxon>
    </lineage>
</organism>
<dbReference type="KEGG" id="pec:W5S_2522"/>
<feature type="transmembrane region" description="Helical" evidence="7">
    <location>
        <begin position="39"/>
        <end position="62"/>
    </location>
</feature>
<protein>
    <submittedName>
        <fullName evidence="8">Homoserine/threonine efflux protein</fullName>
    </submittedName>
    <submittedName>
        <fullName evidence="9">LysE family translocator</fullName>
    </submittedName>
</protein>
<evidence type="ECO:0000256" key="2">
    <source>
        <dbReference type="ARBA" id="ARBA00022475"/>
    </source>
</evidence>
<dbReference type="STRING" id="1905730.W5S_2522"/>
<proteinExistence type="predicted"/>
<keyword evidence="2" id="KW-1003">Cell membrane</keyword>
<dbReference type="Proteomes" id="UP001194579">
    <property type="component" value="Unassembled WGS sequence"/>
</dbReference>
<gene>
    <name evidence="8" type="ordered locus">W5S_2522</name>
    <name evidence="10" type="ORF">C5E00_07135</name>
    <name evidence="9" type="ORF">F6Q06_00565</name>
</gene>
<evidence type="ECO:0000256" key="1">
    <source>
        <dbReference type="ARBA" id="ARBA00004651"/>
    </source>
</evidence>
<dbReference type="PANTHER" id="PTHR30086:SF20">
    <property type="entry name" value="ARGININE EXPORTER PROTEIN ARGO-RELATED"/>
    <property type="match status" value="1"/>
</dbReference>
<dbReference type="Proteomes" id="UP000269665">
    <property type="component" value="Unassembled WGS sequence"/>
</dbReference>
<keyword evidence="3 7" id="KW-0812">Transmembrane</keyword>
<dbReference type="PANTHER" id="PTHR30086">
    <property type="entry name" value="ARGININE EXPORTER PROTEIN ARGO"/>
    <property type="match status" value="1"/>
</dbReference>
<dbReference type="GeneID" id="45848993"/>
<dbReference type="RefSeq" id="WP_014700183.1">
    <property type="nucleotide sequence ID" value="NC_017845.1"/>
</dbReference>
<dbReference type="EMBL" id="CP003415">
    <property type="protein sequence ID" value="AFI90610.1"/>
    <property type="molecule type" value="Genomic_DNA"/>
</dbReference>
<dbReference type="eggNOG" id="COG1280">
    <property type="taxonomic scope" value="Bacteria"/>
</dbReference>
<evidence type="ECO:0000313" key="13">
    <source>
        <dbReference type="Proteomes" id="UP001194579"/>
    </source>
</evidence>
<evidence type="ECO:0000313" key="12">
    <source>
        <dbReference type="Proteomes" id="UP000269665"/>
    </source>
</evidence>
<evidence type="ECO:0000256" key="7">
    <source>
        <dbReference type="SAM" id="Phobius"/>
    </source>
</evidence>
<evidence type="ECO:0000256" key="3">
    <source>
        <dbReference type="ARBA" id="ARBA00022692"/>
    </source>
</evidence>
<keyword evidence="6 7" id="KW-0472">Membrane</keyword>
<reference evidence="9" key="5">
    <citation type="submission" date="2024-05" db="EMBL/GenBank/DDBJ databases">
        <title>Identification of Pectobacterium versatile causing blackleg of potato from New York State with a whole genome sequencing approach.</title>
        <authorList>
            <person name="Ma X."/>
            <person name="Swingle B."/>
        </authorList>
    </citation>
    <scope>NUCLEOTIDE SEQUENCE</scope>
    <source>
        <strain evidence="9">NY1588A</strain>
    </source>
</reference>
<accession>A0A0H3I4S9</accession>
<sequence length="205" mass="21855">MDILGFIIALTPITLSPGASFTLAMNNVASGGMYAVSRIIIGTALGIYTHSLLASIGLTGLLSLYPTLMHTITVIGTGYLLYLAFRLIESGLREKSTTSCNSGRVGIKEAYLANVLNIKAILLYVTIVPLFVNANGTSSVSLVSYLTLATLHIVMMSAWLLFSAQLLIRSSGRINPIALKKTINIGGGIVLIVLTLSPYISTYFH</sequence>
<keyword evidence="4" id="KW-0813">Transport</keyword>
<dbReference type="EMBL" id="WABS01000001">
    <property type="protein sequence ID" value="MBI0552992.1"/>
    <property type="molecule type" value="Genomic_DNA"/>
</dbReference>
<evidence type="ECO:0000313" key="9">
    <source>
        <dbReference type="EMBL" id="MBI0552992.1"/>
    </source>
</evidence>
<feature type="transmembrane region" description="Helical" evidence="7">
    <location>
        <begin position="6"/>
        <end position="27"/>
    </location>
</feature>
<dbReference type="KEGG" id="ppar:A8F97_05905"/>
<evidence type="ECO:0000313" key="10">
    <source>
        <dbReference type="EMBL" id="RKO76569.1"/>
    </source>
</evidence>
<keyword evidence="5 7" id="KW-1133">Transmembrane helix</keyword>
<keyword evidence="13" id="KW-1185">Reference proteome</keyword>
<feature type="transmembrane region" description="Helical" evidence="7">
    <location>
        <begin position="143"/>
        <end position="162"/>
    </location>
</feature>
<dbReference type="HOGENOM" id="CLU_079569_3_0_6"/>
<keyword evidence="4" id="KW-0029">Amino-acid transport</keyword>
<name>A0A0H3I4S9_PECPM</name>
<dbReference type="GO" id="GO:0015171">
    <property type="term" value="F:amino acid transmembrane transporter activity"/>
    <property type="evidence" value="ECO:0007669"/>
    <property type="project" value="TreeGrafter"/>
</dbReference>
<evidence type="ECO:0000256" key="4">
    <source>
        <dbReference type="ARBA" id="ARBA00022970"/>
    </source>
</evidence>
<dbReference type="Pfam" id="PF01810">
    <property type="entry name" value="LysE"/>
    <property type="match status" value="1"/>
</dbReference>
<dbReference type="InterPro" id="IPR001123">
    <property type="entry name" value="LeuE-type"/>
</dbReference>
<feature type="transmembrane region" description="Helical" evidence="7">
    <location>
        <begin position="68"/>
        <end position="88"/>
    </location>
</feature>
<feature type="transmembrane region" description="Helical" evidence="7">
    <location>
        <begin position="183"/>
        <end position="204"/>
    </location>
</feature>
<dbReference type="OMA" id="AIMASWL"/>
<dbReference type="AlphaFoldDB" id="A0A0H3I4S9"/>
<dbReference type="PATRIC" id="fig|1166016.3.peg.2548"/>
<dbReference type="GO" id="GO:0005886">
    <property type="term" value="C:plasma membrane"/>
    <property type="evidence" value="ECO:0007669"/>
    <property type="project" value="UniProtKB-SubCell"/>
</dbReference>
<feature type="transmembrane region" description="Helical" evidence="7">
    <location>
        <begin position="109"/>
        <end position="131"/>
    </location>
</feature>
<evidence type="ECO:0000256" key="5">
    <source>
        <dbReference type="ARBA" id="ARBA00022989"/>
    </source>
</evidence>
<dbReference type="EMBL" id="PSZG01000001">
    <property type="protein sequence ID" value="RKO76569.1"/>
    <property type="molecule type" value="Genomic_DNA"/>
</dbReference>
<dbReference type="OrthoDB" id="9814990at2"/>
<reference evidence="8" key="2">
    <citation type="submission" date="2012-03" db="EMBL/GenBank/DDBJ databases">
        <authorList>
            <person name="Koskinen P."/>
            <person name="Laine P."/>
            <person name="Niemi O."/>
            <person name="Nykyri J."/>
            <person name="Harjunpaa H."/>
            <person name="Auvinen P."/>
            <person name="Paulin L."/>
            <person name="Pirhonen M."/>
            <person name="Palva T."/>
            <person name="Holm L."/>
        </authorList>
    </citation>
    <scope>NUCLEOTIDE SEQUENCE</scope>
    <source>
        <strain evidence="8">SCC3193</strain>
    </source>
</reference>
<reference evidence="10 12" key="3">
    <citation type="journal article" date="2018" name="BMC Genomics">
        <title>High genomic variability in the plant pathogenic bacterium Pectobacterium parmentieri deciphered from de novo assembled complete genomes.</title>
        <authorList>
            <person name="Zoledowska S."/>
            <person name="Motyka-Pomagruk A."/>
            <person name="Sledz W."/>
            <person name="Mengoni A."/>
            <person name="Lojkowska E."/>
        </authorList>
    </citation>
    <scope>NUCLEOTIDE SEQUENCE [LARGE SCALE GENOMIC DNA]</scope>
    <source>
        <strain evidence="10 12">IFB5626</strain>
    </source>
</reference>